<gene>
    <name evidence="1" type="ORF">BpHYR1_042468</name>
</gene>
<proteinExistence type="predicted"/>
<evidence type="ECO:0000313" key="2">
    <source>
        <dbReference type="Proteomes" id="UP000276133"/>
    </source>
</evidence>
<dbReference type="AlphaFoldDB" id="A0A3M7S6K4"/>
<dbReference type="Proteomes" id="UP000276133">
    <property type="component" value="Unassembled WGS sequence"/>
</dbReference>
<dbReference type="EMBL" id="REGN01001962">
    <property type="protein sequence ID" value="RNA31257.1"/>
    <property type="molecule type" value="Genomic_DNA"/>
</dbReference>
<reference evidence="1 2" key="1">
    <citation type="journal article" date="2018" name="Sci. Rep.">
        <title>Genomic signatures of local adaptation to the degree of environmental predictability in rotifers.</title>
        <authorList>
            <person name="Franch-Gras L."/>
            <person name="Hahn C."/>
            <person name="Garcia-Roger E.M."/>
            <person name="Carmona M.J."/>
            <person name="Serra M."/>
            <person name="Gomez A."/>
        </authorList>
    </citation>
    <scope>NUCLEOTIDE SEQUENCE [LARGE SCALE GENOMIC DNA]</scope>
    <source>
        <strain evidence="1">HYR1</strain>
    </source>
</reference>
<protein>
    <submittedName>
        <fullName evidence="1">Uncharacterized protein</fullName>
    </submittedName>
</protein>
<organism evidence="1 2">
    <name type="scientific">Brachionus plicatilis</name>
    <name type="common">Marine rotifer</name>
    <name type="synonym">Brachionus muelleri</name>
    <dbReference type="NCBI Taxonomy" id="10195"/>
    <lineage>
        <taxon>Eukaryota</taxon>
        <taxon>Metazoa</taxon>
        <taxon>Spiralia</taxon>
        <taxon>Gnathifera</taxon>
        <taxon>Rotifera</taxon>
        <taxon>Eurotatoria</taxon>
        <taxon>Monogononta</taxon>
        <taxon>Pseudotrocha</taxon>
        <taxon>Ploima</taxon>
        <taxon>Brachionidae</taxon>
        <taxon>Brachionus</taxon>
    </lineage>
</organism>
<evidence type="ECO:0000313" key="1">
    <source>
        <dbReference type="EMBL" id="RNA31257.1"/>
    </source>
</evidence>
<name>A0A3M7S6K4_BRAPC</name>
<sequence length="80" mass="9200">MIIFLLIKLNYVSIKIAKNNISFISNLTDFSSVLSSFFVTKFKLKFNQLNKNDQKVESVLMNAWTAKNQNSYESLISLCV</sequence>
<accession>A0A3M7S6K4</accession>
<comment type="caution">
    <text evidence="1">The sequence shown here is derived from an EMBL/GenBank/DDBJ whole genome shotgun (WGS) entry which is preliminary data.</text>
</comment>
<keyword evidence="2" id="KW-1185">Reference proteome</keyword>